<evidence type="ECO:0000259" key="1">
    <source>
        <dbReference type="Pfam" id="PF20215"/>
    </source>
</evidence>
<evidence type="ECO:0000313" key="6">
    <source>
        <dbReference type="EMBL" id="KAB4188283.1"/>
    </source>
</evidence>
<sequence>MIRLNFIEVIVFYEVPQIFIATDIFDTKYLCLLYPHDDELCYKYLAVRISEKRLNLFKGQIIDLLSIYQDPEDGCYFDVVVKDANDIIATPLPANQIQPFMLPDDGFYCNYDAIDNEELISRSLQSGKIMSCIAFSDIENSHNIDVNVLTNALDRYQAMVRNCHIKRFGKQYASEANMRACALQAASFDVHFILNETFDMFGEASRISSTLQKIDEIFSIDSSDELKEKIEELQGHTLSSMRSFLQVMEKNKLSFKHKWVKSTLEKSTSGSTISLNAISRVYDYLNTHTELEEVTTEFVGYFASGTVLNKGKWIFICDKKRITGTTDESNMFNGITLGERHQYKIKCMEYQDTNPVTAKPKTTYKLIECTRLNSL</sequence>
<gene>
    <name evidence="7" type="ORF">DW988_05895</name>
    <name evidence="2" type="ORF">ERS852462_01502</name>
    <name evidence="6" type="ORF">GAQ34_01180</name>
    <name evidence="3" type="ORF">GAQ70_09065</name>
    <name evidence="4" type="ORF">GAQ72_07020</name>
    <name evidence="5" type="ORF">GAQ75_15060</name>
</gene>
<dbReference type="EMBL" id="QSEE01000004">
    <property type="protein sequence ID" value="RGZ50109.1"/>
    <property type="molecule type" value="Genomic_DNA"/>
</dbReference>
<evidence type="ECO:0000313" key="5">
    <source>
        <dbReference type="EMBL" id="KAB4123350.1"/>
    </source>
</evidence>
<dbReference type="Proteomes" id="UP000283684">
    <property type="component" value="Unassembled WGS sequence"/>
</dbReference>
<name>A0A174HVL4_BACUN</name>
<evidence type="ECO:0000313" key="2">
    <source>
        <dbReference type="EMBL" id="CUO77090.1"/>
    </source>
</evidence>
<evidence type="ECO:0000313" key="12">
    <source>
        <dbReference type="Proteomes" id="UP000441711"/>
    </source>
</evidence>
<dbReference type="EMBL" id="WCUQ01000008">
    <property type="protein sequence ID" value="KAB4123350.1"/>
    <property type="molecule type" value="Genomic_DNA"/>
</dbReference>
<evidence type="ECO:0000313" key="3">
    <source>
        <dbReference type="EMBL" id="KAB4109975.1"/>
    </source>
</evidence>
<organism evidence="2 8">
    <name type="scientific">Bacteroides uniformis</name>
    <dbReference type="NCBI Taxonomy" id="820"/>
    <lineage>
        <taxon>Bacteria</taxon>
        <taxon>Pseudomonadati</taxon>
        <taxon>Bacteroidota</taxon>
        <taxon>Bacteroidia</taxon>
        <taxon>Bacteroidales</taxon>
        <taxon>Bacteroidaceae</taxon>
        <taxon>Bacteroides</taxon>
    </lineage>
</organism>
<dbReference type="Pfam" id="PF20215">
    <property type="entry name" value="DUF6575"/>
    <property type="match status" value="1"/>
</dbReference>
<evidence type="ECO:0000313" key="8">
    <source>
        <dbReference type="Proteomes" id="UP000095614"/>
    </source>
</evidence>
<evidence type="ECO:0000313" key="4">
    <source>
        <dbReference type="EMBL" id="KAB4118131.1"/>
    </source>
</evidence>
<dbReference type="Proteomes" id="UP000095614">
    <property type="component" value="Unassembled WGS sequence"/>
</dbReference>
<dbReference type="EMBL" id="WCUP01000005">
    <property type="protein sequence ID" value="KAB4109975.1"/>
    <property type="molecule type" value="Genomic_DNA"/>
</dbReference>
<dbReference type="OrthoDB" id="1074331at2"/>
<proteinExistence type="predicted"/>
<reference evidence="2 8" key="1">
    <citation type="submission" date="2015-09" db="EMBL/GenBank/DDBJ databases">
        <authorList>
            <consortium name="Pathogen Informatics"/>
        </authorList>
    </citation>
    <scope>NUCLEOTIDE SEQUENCE [LARGE SCALE GENOMIC DNA]</scope>
    <source>
        <strain evidence="2 8">2789STDY5834847</strain>
    </source>
</reference>
<dbReference type="Proteomes" id="UP000438773">
    <property type="component" value="Unassembled WGS sequence"/>
</dbReference>
<evidence type="ECO:0000313" key="9">
    <source>
        <dbReference type="Proteomes" id="UP000283684"/>
    </source>
</evidence>
<protein>
    <recommendedName>
        <fullName evidence="1">DUF6575 domain-containing protein</fullName>
    </recommendedName>
</protein>
<evidence type="ECO:0000313" key="13">
    <source>
        <dbReference type="Proteomes" id="UP000442334"/>
    </source>
</evidence>
<evidence type="ECO:0000313" key="10">
    <source>
        <dbReference type="Proteomes" id="UP000434462"/>
    </source>
</evidence>
<dbReference type="AlphaFoldDB" id="A0A174HVL4"/>
<dbReference type="Proteomes" id="UP000442334">
    <property type="component" value="Unassembled WGS sequence"/>
</dbReference>
<reference evidence="7 9" key="2">
    <citation type="submission" date="2018-08" db="EMBL/GenBank/DDBJ databases">
        <title>A genome reference for cultivated species of the human gut microbiota.</title>
        <authorList>
            <person name="Zou Y."/>
            <person name="Xue W."/>
            <person name="Luo G."/>
        </authorList>
    </citation>
    <scope>NUCLEOTIDE SEQUENCE [LARGE SCALE GENOMIC DNA]</scope>
    <source>
        <strain evidence="7 9">AM50-4</strain>
    </source>
</reference>
<dbReference type="EMBL" id="WCUA01000001">
    <property type="protein sequence ID" value="KAB4188283.1"/>
    <property type="molecule type" value="Genomic_DNA"/>
</dbReference>
<dbReference type="Proteomes" id="UP000434462">
    <property type="component" value="Unassembled WGS sequence"/>
</dbReference>
<dbReference type="EMBL" id="CZAF01000004">
    <property type="protein sequence ID" value="CUO77090.1"/>
    <property type="molecule type" value="Genomic_DNA"/>
</dbReference>
<dbReference type="EMBL" id="WCUR01000014">
    <property type="protein sequence ID" value="KAB4118131.1"/>
    <property type="molecule type" value="Genomic_DNA"/>
</dbReference>
<evidence type="ECO:0000313" key="11">
    <source>
        <dbReference type="Proteomes" id="UP000438773"/>
    </source>
</evidence>
<accession>A0A174HVL4</accession>
<feature type="domain" description="DUF6575" evidence="1">
    <location>
        <begin position="3"/>
        <end position="126"/>
    </location>
</feature>
<dbReference type="Proteomes" id="UP000441711">
    <property type="component" value="Unassembled WGS sequence"/>
</dbReference>
<dbReference type="RefSeq" id="WP_032591945.1">
    <property type="nucleotide sequence ID" value="NZ_CAXSNS010000007.1"/>
</dbReference>
<reference evidence="10 11" key="3">
    <citation type="journal article" date="2019" name="Nat. Med.">
        <title>A library of human gut bacterial isolates paired with longitudinal multiomics data enables mechanistic microbiome research.</title>
        <authorList>
            <person name="Poyet M."/>
            <person name="Groussin M."/>
            <person name="Gibbons S.M."/>
            <person name="Avila-Pacheco J."/>
            <person name="Jiang X."/>
            <person name="Kearney S.M."/>
            <person name="Perrotta A.R."/>
            <person name="Berdy B."/>
            <person name="Zhao S."/>
            <person name="Lieberman T.D."/>
            <person name="Swanson P.K."/>
            <person name="Smith M."/>
            <person name="Roesemann S."/>
            <person name="Alexander J.E."/>
            <person name="Rich S.A."/>
            <person name="Livny J."/>
            <person name="Vlamakis H."/>
            <person name="Clish C."/>
            <person name="Bullock K."/>
            <person name="Deik A."/>
            <person name="Scott J."/>
            <person name="Pierce K.A."/>
            <person name="Xavier R.J."/>
            <person name="Alm E.J."/>
        </authorList>
    </citation>
    <scope>NUCLEOTIDE SEQUENCE [LARGE SCALE GENOMIC DNA]</scope>
    <source>
        <strain evidence="6 13">BIOML-A21</strain>
        <strain evidence="3 12">BIOML-A36</strain>
        <strain evidence="5 11">BIOML-A37</strain>
        <strain evidence="4 10">BIOML-A38</strain>
    </source>
</reference>
<evidence type="ECO:0000313" key="7">
    <source>
        <dbReference type="EMBL" id="RGZ50109.1"/>
    </source>
</evidence>
<dbReference type="InterPro" id="IPR046482">
    <property type="entry name" value="DUF6575"/>
</dbReference>